<dbReference type="InterPro" id="IPR017441">
    <property type="entry name" value="Protein_kinase_ATP_BS"/>
</dbReference>
<comment type="caution">
    <text evidence="10">The sequence shown here is derived from an EMBL/GenBank/DDBJ whole genome shotgun (WGS) entry which is preliminary data.</text>
</comment>
<proteinExistence type="inferred from homology"/>
<dbReference type="EMBL" id="JACMSC010000016">
    <property type="protein sequence ID" value="KAG6481390.1"/>
    <property type="molecule type" value="Genomic_DNA"/>
</dbReference>
<dbReference type="InterPro" id="IPR008271">
    <property type="entry name" value="Ser/Thr_kinase_AS"/>
</dbReference>
<evidence type="ECO:0000256" key="7">
    <source>
        <dbReference type="RuleBase" id="RU000304"/>
    </source>
</evidence>
<evidence type="ECO:0000256" key="8">
    <source>
        <dbReference type="SAM" id="MobiDB-lite"/>
    </source>
</evidence>
<feature type="binding site" evidence="6">
    <location>
        <position position="38"/>
    </location>
    <ligand>
        <name>ATP</name>
        <dbReference type="ChEBI" id="CHEBI:30616"/>
    </ligand>
</feature>
<evidence type="ECO:0000256" key="4">
    <source>
        <dbReference type="ARBA" id="ARBA00022777"/>
    </source>
</evidence>
<protein>
    <recommendedName>
        <fullName evidence="1">non-specific serine/threonine protein kinase</fullName>
        <ecNumber evidence="1">2.7.11.1</ecNumber>
    </recommendedName>
</protein>
<evidence type="ECO:0000313" key="10">
    <source>
        <dbReference type="EMBL" id="KAG6481390.1"/>
    </source>
</evidence>
<evidence type="ECO:0000256" key="6">
    <source>
        <dbReference type="PROSITE-ProRule" id="PRU10141"/>
    </source>
</evidence>
<accession>A0A8J5F5S6</accession>
<feature type="domain" description="Protein kinase" evidence="9">
    <location>
        <begin position="9"/>
        <end position="277"/>
    </location>
</feature>
<dbReference type="PROSITE" id="PS50011">
    <property type="entry name" value="PROTEIN_KINASE_DOM"/>
    <property type="match status" value="1"/>
</dbReference>
<keyword evidence="5 6" id="KW-0067">ATP-binding</keyword>
<dbReference type="PROSITE" id="PS00107">
    <property type="entry name" value="PROTEIN_KINASE_ATP"/>
    <property type="match status" value="1"/>
</dbReference>
<keyword evidence="3 6" id="KW-0547">Nucleotide-binding</keyword>
<evidence type="ECO:0000256" key="2">
    <source>
        <dbReference type="ARBA" id="ARBA00022679"/>
    </source>
</evidence>
<keyword evidence="4" id="KW-0418">Kinase</keyword>
<comment type="similarity">
    <text evidence="7">Belongs to the protein kinase superfamily.</text>
</comment>
<keyword evidence="7" id="KW-0723">Serine/threonine-protein kinase</keyword>
<evidence type="ECO:0000256" key="3">
    <source>
        <dbReference type="ARBA" id="ARBA00022741"/>
    </source>
</evidence>
<dbReference type="GO" id="GO:0005524">
    <property type="term" value="F:ATP binding"/>
    <property type="evidence" value="ECO:0007669"/>
    <property type="project" value="UniProtKB-UniRule"/>
</dbReference>
<dbReference type="SMART" id="SM00220">
    <property type="entry name" value="S_TKc"/>
    <property type="match status" value="1"/>
</dbReference>
<dbReference type="InterPro" id="IPR050235">
    <property type="entry name" value="CK1_Ser-Thr_kinase"/>
</dbReference>
<dbReference type="FunFam" id="1.10.510.10:FF:000596">
    <property type="entry name" value="CK1 family protein kinase"/>
    <property type="match status" value="1"/>
</dbReference>
<evidence type="ECO:0000313" key="11">
    <source>
        <dbReference type="Proteomes" id="UP000734854"/>
    </source>
</evidence>
<reference evidence="10 11" key="1">
    <citation type="submission" date="2020-08" db="EMBL/GenBank/DDBJ databases">
        <title>Plant Genome Project.</title>
        <authorList>
            <person name="Zhang R.-G."/>
        </authorList>
    </citation>
    <scope>NUCLEOTIDE SEQUENCE [LARGE SCALE GENOMIC DNA]</scope>
    <source>
        <tissue evidence="10">Rhizome</tissue>
    </source>
</reference>
<dbReference type="AlphaFoldDB" id="A0A8J5F5S6"/>
<evidence type="ECO:0000256" key="5">
    <source>
        <dbReference type="ARBA" id="ARBA00022840"/>
    </source>
</evidence>
<dbReference type="InterPro" id="IPR000719">
    <property type="entry name" value="Prot_kinase_dom"/>
</dbReference>
<sequence>MERIIGGKFKLGEKIGSGSFGELYVGVNIENGEKVALKLEPLKSSNPLLQYEAKVYALLQGESGVPKLKWFGVYGEYNIMAIDLLGPSLEDLFNLCDRRFSLKTVLLLADQLITRVEHMHSKGFLHRDIKPDNFLMGLGRATQVYIIDYGLAKKYRDHQTRKHIPYRENKSLTGTARYASINIHLGIEPSRRDDLESLGYVLMYFLRGSLPWQGLQAATKKQKYDKIKQKKILTPIEGLCESCPPEFAHYFRHCRSLGFEGKPNYSYLRRLFSDLYVRQGYQFDFIFDWNMKHSQISVNPRQQPDDKTGRATNHKFPDNAFSLLKQTVDSEKICPTSHNKSASKKVAVPNSRNHVVSTGSQPSSSHQRVQQQSVIASGSSRAFRPSVTRGTCNEPFLRKFDFLSLENKMHK</sequence>
<evidence type="ECO:0000256" key="1">
    <source>
        <dbReference type="ARBA" id="ARBA00012513"/>
    </source>
</evidence>
<organism evidence="10 11">
    <name type="scientific">Zingiber officinale</name>
    <name type="common">Ginger</name>
    <name type="synonym">Amomum zingiber</name>
    <dbReference type="NCBI Taxonomy" id="94328"/>
    <lineage>
        <taxon>Eukaryota</taxon>
        <taxon>Viridiplantae</taxon>
        <taxon>Streptophyta</taxon>
        <taxon>Embryophyta</taxon>
        <taxon>Tracheophyta</taxon>
        <taxon>Spermatophyta</taxon>
        <taxon>Magnoliopsida</taxon>
        <taxon>Liliopsida</taxon>
        <taxon>Zingiberales</taxon>
        <taxon>Zingiberaceae</taxon>
        <taxon>Zingiber</taxon>
    </lineage>
</organism>
<dbReference type="PANTHER" id="PTHR11909">
    <property type="entry name" value="CASEIN KINASE-RELATED"/>
    <property type="match status" value="1"/>
</dbReference>
<dbReference type="Pfam" id="PF00069">
    <property type="entry name" value="Pkinase"/>
    <property type="match status" value="1"/>
</dbReference>
<feature type="compositionally biased region" description="Low complexity" evidence="8">
    <location>
        <begin position="360"/>
        <end position="373"/>
    </location>
</feature>
<keyword evidence="2" id="KW-0808">Transferase</keyword>
<dbReference type="GO" id="GO:0004674">
    <property type="term" value="F:protein serine/threonine kinase activity"/>
    <property type="evidence" value="ECO:0007669"/>
    <property type="project" value="UniProtKB-KW"/>
</dbReference>
<feature type="compositionally biased region" description="Polar residues" evidence="8">
    <location>
        <begin position="350"/>
        <end position="359"/>
    </location>
</feature>
<feature type="region of interest" description="Disordered" evidence="8">
    <location>
        <begin position="334"/>
        <end position="386"/>
    </location>
</feature>
<evidence type="ECO:0000259" key="9">
    <source>
        <dbReference type="PROSITE" id="PS50011"/>
    </source>
</evidence>
<dbReference type="Proteomes" id="UP000734854">
    <property type="component" value="Unassembled WGS sequence"/>
</dbReference>
<keyword evidence="11" id="KW-1185">Reference proteome</keyword>
<dbReference type="EC" id="2.7.11.1" evidence="1"/>
<name>A0A8J5F5S6_ZINOF</name>
<dbReference type="PROSITE" id="PS00108">
    <property type="entry name" value="PROTEIN_KINASE_ST"/>
    <property type="match status" value="1"/>
</dbReference>
<gene>
    <name evidence="10" type="ORF">ZIOFF_057991</name>
</gene>